<gene>
    <name evidence="1" type="ORF">Shyd_66070</name>
</gene>
<dbReference type="Proteomes" id="UP001052739">
    <property type="component" value="Unassembled WGS sequence"/>
</dbReference>
<protein>
    <submittedName>
        <fullName evidence="1">Uncharacterized protein</fullName>
    </submittedName>
</protein>
<sequence length="91" mass="10088">MAARDHKKDPDAVLDWVWDWNEWLDDGETISSSQFIVSVGITVDSESNTTKTSTVWLSGGTAGQVYQVTNRIATSGGRTDDRSITIRVVER</sequence>
<evidence type="ECO:0000313" key="2">
    <source>
        <dbReference type="Proteomes" id="UP001052739"/>
    </source>
</evidence>
<dbReference type="RefSeq" id="WP_190222744.1">
    <property type="nucleotide sequence ID" value="NZ_BNBS01000020.1"/>
</dbReference>
<evidence type="ECO:0000313" key="1">
    <source>
        <dbReference type="EMBL" id="GHI25236.1"/>
    </source>
</evidence>
<keyword evidence="2" id="KW-1185">Reference proteome</keyword>
<organism evidence="1 2">
    <name type="scientific">Streptomyces hydrogenans</name>
    <dbReference type="NCBI Taxonomy" id="1873719"/>
    <lineage>
        <taxon>Bacteria</taxon>
        <taxon>Bacillati</taxon>
        <taxon>Actinomycetota</taxon>
        <taxon>Actinomycetes</taxon>
        <taxon>Kitasatosporales</taxon>
        <taxon>Streptomycetaceae</taxon>
        <taxon>Streptomyces</taxon>
    </lineage>
</organism>
<comment type="caution">
    <text evidence="1">The sequence shown here is derived from an EMBL/GenBank/DDBJ whole genome shotgun (WGS) entry which is preliminary data.</text>
</comment>
<dbReference type="Pfam" id="PF23148">
    <property type="entry name" value="Gp77"/>
    <property type="match status" value="1"/>
</dbReference>
<proteinExistence type="predicted"/>
<accession>A0ABQ3PJP4</accession>
<dbReference type="EMBL" id="BNDW01000068">
    <property type="protein sequence ID" value="GHI25236.1"/>
    <property type="molecule type" value="Genomic_DNA"/>
</dbReference>
<dbReference type="InterPro" id="IPR056928">
    <property type="entry name" value="Gp77-like"/>
</dbReference>
<reference evidence="1" key="1">
    <citation type="submission" date="2024-05" db="EMBL/GenBank/DDBJ databases">
        <title>Whole genome shotgun sequence of Streptomyces hydrogenans NBRC 13475.</title>
        <authorList>
            <person name="Komaki H."/>
            <person name="Tamura T."/>
        </authorList>
    </citation>
    <scope>NUCLEOTIDE SEQUENCE</scope>
    <source>
        <strain evidence="1">NBRC 13475</strain>
    </source>
</reference>
<name>A0ABQ3PJP4_9ACTN</name>